<dbReference type="EMBL" id="MN739260">
    <property type="protein sequence ID" value="QHS95929.1"/>
    <property type="molecule type" value="Genomic_DNA"/>
</dbReference>
<organism evidence="1">
    <name type="scientific">viral metagenome</name>
    <dbReference type="NCBI Taxonomy" id="1070528"/>
    <lineage>
        <taxon>unclassified sequences</taxon>
        <taxon>metagenomes</taxon>
        <taxon>organismal metagenomes</taxon>
    </lineage>
</organism>
<proteinExistence type="predicted"/>
<dbReference type="Pfam" id="PF19064">
    <property type="entry name" value="DUF5760"/>
    <property type="match status" value="1"/>
</dbReference>
<protein>
    <submittedName>
        <fullName evidence="1">Uncharacterized protein</fullName>
    </submittedName>
</protein>
<dbReference type="AlphaFoldDB" id="A0A6C0BWL5"/>
<reference evidence="1" key="1">
    <citation type="journal article" date="2020" name="Nature">
        <title>Giant virus diversity and host interactions through global metagenomics.</title>
        <authorList>
            <person name="Schulz F."/>
            <person name="Roux S."/>
            <person name="Paez-Espino D."/>
            <person name="Jungbluth S."/>
            <person name="Walsh D.A."/>
            <person name="Denef V.J."/>
            <person name="McMahon K.D."/>
            <person name="Konstantinidis K.T."/>
            <person name="Eloe-Fadrosh E.A."/>
            <person name="Kyrpides N.C."/>
            <person name="Woyke T."/>
        </authorList>
    </citation>
    <scope>NUCLEOTIDE SEQUENCE</scope>
    <source>
        <strain evidence="1">GVMAG-M-3300019093-7</strain>
    </source>
</reference>
<name>A0A6C0BWL5_9ZZZZ</name>
<evidence type="ECO:0000313" key="1">
    <source>
        <dbReference type="EMBL" id="QHS95929.1"/>
    </source>
</evidence>
<sequence>MLFFCFLLFFLDIKSKSIFILFVKEYKIISFYNILLTMETKEELITNIKEWIKIDNEILKLQTEIKERKNKKKTLSETLMTVMKKNEIDCFDINGGALIYKQNKVKKPINSKTLMSVLQNYYKNEPKHAEELTKYILDNREEQIKETIKRKIDK</sequence>
<dbReference type="InterPro" id="IPR043918">
    <property type="entry name" value="DUF5760"/>
</dbReference>
<accession>A0A6C0BWL5</accession>